<proteinExistence type="predicted"/>
<dbReference type="AlphaFoldDB" id="B9TKN1"/>
<evidence type="ECO:0000313" key="3">
    <source>
        <dbReference type="Proteomes" id="UP000008311"/>
    </source>
</evidence>
<feature type="region of interest" description="Disordered" evidence="1">
    <location>
        <begin position="146"/>
        <end position="165"/>
    </location>
</feature>
<reference evidence="3" key="1">
    <citation type="journal article" date="2010" name="Nat. Biotechnol.">
        <title>Draft genome sequence of the oilseed species Ricinus communis.</title>
        <authorList>
            <person name="Chan A.P."/>
            <person name="Crabtree J."/>
            <person name="Zhao Q."/>
            <person name="Lorenzi H."/>
            <person name="Orvis J."/>
            <person name="Puiu D."/>
            <person name="Melake-Berhan A."/>
            <person name="Jones K.M."/>
            <person name="Redman J."/>
            <person name="Chen G."/>
            <person name="Cahoon E.B."/>
            <person name="Gedil M."/>
            <person name="Stanke M."/>
            <person name="Haas B.J."/>
            <person name="Wortman J.R."/>
            <person name="Fraser-Liggett C.M."/>
            <person name="Ravel J."/>
            <person name="Rabinowicz P.D."/>
        </authorList>
    </citation>
    <scope>NUCLEOTIDE SEQUENCE [LARGE SCALE GENOMIC DNA]</scope>
    <source>
        <strain evidence="3">cv. Hale</strain>
    </source>
</reference>
<dbReference type="Proteomes" id="UP000008311">
    <property type="component" value="Unassembled WGS sequence"/>
</dbReference>
<feature type="region of interest" description="Disordered" evidence="1">
    <location>
        <begin position="1"/>
        <end position="80"/>
    </location>
</feature>
<dbReference type="InParanoid" id="B9TKN1"/>
<evidence type="ECO:0000313" key="2">
    <source>
        <dbReference type="EMBL" id="EEF23583.1"/>
    </source>
</evidence>
<accession>B9TKN1</accession>
<feature type="compositionally biased region" description="Basic and acidic residues" evidence="1">
    <location>
        <begin position="213"/>
        <end position="223"/>
    </location>
</feature>
<feature type="compositionally biased region" description="Basic residues" evidence="1">
    <location>
        <begin position="44"/>
        <end position="56"/>
    </location>
</feature>
<feature type="region of interest" description="Disordered" evidence="1">
    <location>
        <begin position="213"/>
        <end position="261"/>
    </location>
</feature>
<evidence type="ECO:0000256" key="1">
    <source>
        <dbReference type="SAM" id="MobiDB-lite"/>
    </source>
</evidence>
<feature type="compositionally biased region" description="Basic and acidic residues" evidence="1">
    <location>
        <begin position="63"/>
        <end position="72"/>
    </location>
</feature>
<dbReference type="EMBL" id="EQ985514">
    <property type="protein sequence ID" value="EEF23583.1"/>
    <property type="molecule type" value="Genomic_DNA"/>
</dbReference>
<gene>
    <name evidence="2" type="ORF">RCOM_1874210</name>
</gene>
<organism evidence="2 3">
    <name type="scientific">Ricinus communis</name>
    <name type="common">Castor bean</name>
    <dbReference type="NCBI Taxonomy" id="3988"/>
    <lineage>
        <taxon>Eukaryota</taxon>
        <taxon>Viridiplantae</taxon>
        <taxon>Streptophyta</taxon>
        <taxon>Embryophyta</taxon>
        <taxon>Tracheophyta</taxon>
        <taxon>Spermatophyta</taxon>
        <taxon>Magnoliopsida</taxon>
        <taxon>eudicotyledons</taxon>
        <taxon>Gunneridae</taxon>
        <taxon>Pentapetalae</taxon>
        <taxon>rosids</taxon>
        <taxon>fabids</taxon>
        <taxon>Malpighiales</taxon>
        <taxon>Euphorbiaceae</taxon>
        <taxon>Acalyphoideae</taxon>
        <taxon>Acalypheae</taxon>
        <taxon>Ricinus</taxon>
    </lineage>
</organism>
<feature type="region of interest" description="Disordered" evidence="1">
    <location>
        <begin position="94"/>
        <end position="140"/>
    </location>
</feature>
<sequence>MSDEANNPDWRRRSRQRGGFREGGRMPQLLPRRRQDGTGQGNRQRSHCTAGKRARRAAAGEDDAFRPADGSRRAVPRAWPAPDVRHGVGIRRRRRLARTTDGPIAGQRAGRHRAPVDRPPGAEVPESISGNLAGTPVDRPSCRSCFRIGRHGDPPYGRTRSSSGGVELTRRAVACRCLTGVPETPRYASTRRRSRPSQLHLLFESIAPGGVEVPRRRGNDVGRRGGKLQGQQQRDAARGSIGRHRHRVAARLQLPSPSCAG</sequence>
<name>B9TKN1_RICCO</name>
<protein>
    <submittedName>
        <fullName evidence="2">Uncharacterized protein</fullName>
    </submittedName>
</protein>
<keyword evidence="3" id="KW-1185">Reference proteome</keyword>